<sequence length="193" mass="21846">MEKDIDELLEEVENKFINESNDDKSKKFIKTNLFSPQSSFTCDSSDYEDILRDVDDNTDSKSVCLRSLRKEYTPIGSATCKCFPLYLGGSKNTRGCSTIASRKKACNNLHCVTCDFAVYSFDGFQWSQSTEYLFLRTNMPDFERLKSKLIATDGCCAYACQCRHYSTSILQQVQSVPMLSWVCGSHSTKSAQL</sequence>
<keyword evidence="3" id="KW-0963">Cytoplasm</keyword>
<dbReference type="InterPro" id="IPR029239">
    <property type="entry name" value="CFAP418"/>
</dbReference>
<evidence type="ECO:0000256" key="5">
    <source>
        <dbReference type="ARBA" id="ARBA00026215"/>
    </source>
</evidence>
<reference evidence="6" key="2">
    <citation type="submission" date="2023-05" db="EMBL/GenBank/DDBJ databases">
        <authorList>
            <person name="Fouks B."/>
        </authorList>
    </citation>
    <scope>NUCLEOTIDE SEQUENCE</scope>
    <source>
        <strain evidence="6">Stay&amp;Tobe</strain>
        <tissue evidence="6">Testes</tissue>
    </source>
</reference>
<name>A0AAD7ZZZ1_DIPPU</name>
<evidence type="ECO:0000313" key="7">
    <source>
        <dbReference type="Proteomes" id="UP001233999"/>
    </source>
</evidence>
<evidence type="ECO:0000313" key="6">
    <source>
        <dbReference type="EMBL" id="KAJ9589878.1"/>
    </source>
</evidence>
<dbReference type="GO" id="GO:0005829">
    <property type="term" value="C:cytosol"/>
    <property type="evidence" value="ECO:0007669"/>
    <property type="project" value="TreeGrafter"/>
</dbReference>
<gene>
    <name evidence="6" type="ORF">L9F63_016996</name>
</gene>
<proteinExistence type="predicted"/>
<dbReference type="Pfam" id="PF14996">
    <property type="entry name" value="RMP"/>
    <property type="match status" value="1"/>
</dbReference>
<dbReference type="EMBL" id="JASPKZ010004589">
    <property type="protein sequence ID" value="KAJ9589878.1"/>
    <property type="molecule type" value="Genomic_DNA"/>
</dbReference>
<comment type="subcellular location">
    <subcellularLocation>
        <location evidence="2">Cytoplasm</location>
    </subcellularLocation>
    <subcellularLocation>
        <location evidence="1">Photoreceptor inner segment</location>
    </subcellularLocation>
</comment>
<evidence type="ECO:0000256" key="3">
    <source>
        <dbReference type="ARBA" id="ARBA00022490"/>
    </source>
</evidence>
<evidence type="ECO:0000256" key="2">
    <source>
        <dbReference type="ARBA" id="ARBA00004496"/>
    </source>
</evidence>
<protein>
    <recommendedName>
        <fullName evidence="5">Cilia- and flagella-associated protein 418</fullName>
    </recommendedName>
</protein>
<reference evidence="6" key="1">
    <citation type="journal article" date="2023" name="IScience">
        <title>Live-bearing cockroach genome reveals convergent evolutionary mechanisms linked to viviparity in insects and beyond.</title>
        <authorList>
            <person name="Fouks B."/>
            <person name="Harrison M.C."/>
            <person name="Mikhailova A.A."/>
            <person name="Marchal E."/>
            <person name="English S."/>
            <person name="Carruthers M."/>
            <person name="Jennings E.C."/>
            <person name="Chiamaka E.L."/>
            <person name="Frigard R.A."/>
            <person name="Pippel M."/>
            <person name="Attardo G.M."/>
            <person name="Benoit J.B."/>
            <person name="Bornberg-Bauer E."/>
            <person name="Tobe S.S."/>
        </authorList>
    </citation>
    <scope>NUCLEOTIDE SEQUENCE</scope>
    <source>
        <strain evidence="6">Stay&amp;Tobe</strain>
    </source>
</reference>
<accession>A0AAD7ZZZ1</accession>
<evidence type="ECO:0000256" key="1">
    <source>
        <dbReference type="ARBA" id="ARBA00004437"/>
    </source>
</evidence>
<dbReference type="AlphaFoldDB" id="A0AAD7ZZZ1"/>
<evidence type="ECO:0000256" key="4">
    <source>
        <dbReference type="ARBA" id="ARBA00024819"/>
    </source>
</evidence>
<comment type="caution">
    <text evidence="6">The sequence shown here is derived from an EMBL/GenBank/DDBJ whole genome shotgun (WGS) entry which is preliminary data.</text>
</comment>
<organism evidence="6 7">
    <name type="scientific">Diploptera punctata</name>
    <name type="common">Pacific beetle cockroach</name>
    <dbReference type="NCBI Taxonomy" id="6984"/>
    <lineage>
        <taxon>Eukaryota</taxon>
        <taxon>Metazoa</taxon>
        <taxon>Ecdysozoa</taxon>
        <taxon>Arthropoda</taxon>
        <taxon>Hexapoda</taxon>
        <taxon>Insecta</taxon>
        <taxon>Pterygota</taxon>
        <taxon>Neoptera</taxon>
        <taxon>Polyneoptera</taxon>
        <taxon>Dictyoptera</taxon>
        <taxon>Blattodea</taxon>
        <taxon>Blaberoidea</taxon>
        <taxon>Blaberidae</taxon>
        <taxon>Diplopterinae</taxon>
        <taxon>Diploptera</taxon>
    </lineage>
</organism>
<dbReference type="Proteomes" id="UP001233999">
    <property type="component" value="Unassembled WGS sequence"/>
</dbReference>
<dbReference type="PANTHER" id="PTHR33958">
    <property type="entry name" value="PROTEIN C8ORF37"/>
    <property type="match status" value="1"/>
</dbReference>
<dbReference type="PANTHER" id="PTHR33958:SF1">
    <property type="entry name" value="CILIA- AND FLAGELLA-ASSOCIATED PROTEIN 418"/>
    <property type="match status" value="1"/>
</dbReference>
<comment type="function">
    <text evidence="4">May be involved in photoreceptor outer segment disk morphogenesis.</text>
</comment>
<dbReference type="GO" id="GO:0001917">
    <property type="term" value="C:photoreceptor inner segment"/>
    <property type="evidence" value="ECO:0007669"/>
    <property type="project" value="UniProtKB-SubCell"/>
</dbReference>
<keyword evidence="7" id="KW-1185">Reference proteome</keyword>